<comment type="similarity">
    <text evidence="1">Belongs to the 'phage' integrase family.</text>
</comment>
<keyword evidence="6" id="KW-1185">Reference proteome</keyword>
<dbReference type="CDD" id="cd00397">
    <property type="entry name" value="DNA_BRE_C"/>
    <property type="match status" value="1"/>
</dbReference>
<dbReference type="InterPro" id="IPR011010">
    <property type="entry name" value="DNA_brk_join_enz"/>
</dbReference>
<evidence type="ECO:0000256" key="2">
    <source>
        <dbReference type="ARBA" id="ARBA00023125"/>
    </source>
</evidence>
<protein>
    <submittedName>
        <fullName evidence="5">Site-specific integrase</fullName>
    </submittedName>
</protein>
<dbReference type="RefSeq" id="WP_248867554.1">
    <property type="nucleotide sequence ID" value="NZ_CP086322.1"/>
</dbReference>
<name>A0ABY4MG06_9ACTN</name>
<dbReference type="InterPro" id="IPR050090">
    <property type="entry name" value="Tyrosine_recombinase_XerCD"/>
</dbReference>
<evidence type="ECO:0000313" key="6">
    <source>
        <dbReference type="Proteomes" id="UP000830115"/>
    </source>
</evidence>
<dbReference type="PROSITE" id="PS51898">
    <property type="entry name" value="TYR_RECOMBINASE"/>
    <property type="match status" value="1"/>
</dbReference>
<sequence>MALAVVRNISSARALPTQRDIEDFEQEIVDQFALSMAAANLTDSHIGNARAAIFEFARTLNGPLWTASCDDADRFLTGLRLEGRAHSTRVGKAGMLAYFYDFVISRYQGDIHALTGSVVQQPIDEYNRPSSPVFANVRIPPSDAEVDQLFGQWRTSVSEARKYLPAARNYFAASLWRRLGLRINEARMLDIRDWRPDLGTFGKLHVRHGKGSRGRGPKPRLVPAINGADRLIDWWLTDVRHQFGPDWSHPDAPLLPSERHDELTGHCTRINHSSLRAGLASATELWLPAWAGRLTPHVLRHYCASSLYGDGMDLKALQELLGHEWLSTTTRYIKPRELHLTGEKPQVASSRQEVEGLQRYYQLTA</sequence>
<accession>A0ABY4MG06</accession>
<organism evidence="5 6">
    <name type="scientific">Streptomyces halobius</name>
    <dbReference type="NCBI Taxonomy" id="2879846"/>
    <lineage>
        <taxon>Bacteria</taxon>
        <taxon>Bacillati</taxon>
        <taxon>Actinomycetota</taxon>
        <taxon>Actinomycetes</taxon>
        <taxon>Kitasatosporales</taxon>
        <taxon>Streptomycetaceae</taxon>
        <taxon>Streptomyces</taxon>
    </lineage>
</organism>
<keyword evidence="3" id="KW-0233">DNA recombination</keyword>
<evidence type="ECO:0000259" key="4">
    <source>
        <dbReference type="PROSITE" id="PS51898"/>
    </source>
</evidence>
<dbReference type="EMBL" id="CP086322">
    <property type="protein sequence ID" value="UQA96627.1"/>
    <property type="molecule type" value="Genomic_DNA"/>
</dbReference>
<dbReference type="InterPro" id="IPR002104">
    <property type="entry name" value="Integrase_catalytic"/>
</dbReference>
<feature type="domain" description="Tyr recombinase" evidence="4">
    <location>
        <begin position="135"/>
        <end position="345"/>
    </location>
</feature>
<proteinExistence type="inferred from homology"/>
<evidence type="ECO:0000256" key="1">
    <source>
        <dbReference type="ARBA" id="ARBA00008857"/>
    </source>
</evidence>
<dbReference type="Pfam" id="PF00589">
    <property type="entry name" value="Phage_integrase"/>
    <property type="match status" value="1"/>
</dbReference>
<gene>
    <name evidence="5" type="ORF">K9S39_36350</name>
</gene>
<dbReference type="SUPFAM" id="SSF56349">
    <property type="entry name" value="DNA breaking-rejoining enzymes"/>
    <property type="match status" value="1"/>
</dbReference>
<dbReference type="Proteomes" id="UP000830115">
    <property type="component" value="Chromosome"/>
</dbReference>
<dbReference type="PANTHER" id="PTHR30349:SF41">
    <property type="entry name" value="INTEGRASE_RECOMBINASE PROTEIN MJ0367-RELATED"/>
    <property type="match status" value="1"/>
</dbReference>
<evidence type="ECO:0000313" key="5">
    <source>
        <dbReference type="EMBL" id="UQA96627.1"/>
    </source>
</evidence>
<evidence type="ECO:0000256" key="3">
    <source>
        <dbReference type="ARBA" id="ARBA00023172"/>
    </source>
</evidence>
<keyword evidence="2" id="KW-0238">DNA-binding</keyword>
<dbReference type="Gene3D" id="1.10.443.10">
    <property type="entry name" value="Intergrase catalytic core"/>
    <property type="match status" value="1"/>
</dbReference>
<dbReference type="InterPro" id="IPR013762">
    <property type="entry name" value="Integrase-like_cat_sf"/>
</dbReference>
<reference evidence="5" key="1">
    <citation type="submission" date="2021-10" db="EMBL/GenBank/DDBJ databases">
        <title>Streptomyces nigrumlapis sp.nov.,an antimicrobial producing actinobacterium isolated from Black Gobi rocks.</title>
        <authorList>
            <person name="Wen Y."/>
            <person name="Zhang W."/>
            <person name="Liu X.G."/>
        </authorList>
    </citation>
    <scope>NUCLEOTIDE SEQUENCE</scope>
    <source>
        <strain evidence="5">ST13-2-2</strain>
    </source>
</reference>
<dbReference type="PANTHER" id="PTHR30349">
    <property type="entry name" value="PHAGE INTEGRASE-RELATED"/>
    <property type="match status" value="1"/>
</dbReference>